<reference evidence="1" key="1">
    <citation type="submission" date="2018-05" db="EMBL/GenBank/DDBJ databases">
        <authorList>
            <person name="Lanie J.A."/>
            <person name="Ng W.-L."/>
            <person name="Kazmierczak K.M."/>
            <person name="Andrzejewski T.M."/>
            <person name="Davidsen T.M."/>
            <person name="Wayne K.J."/>
            <person name="Tettelin H."/>
            <person name="Glass J.I."/>
            <person name="Rusch D."/>
            <person name="Podicherti R."/>
            <person name="Tsui H.-C.T."/>
            <person name="Winkler M.E."/>
        </authorList>
    </citation>
    <scope>NUCLEOTIDE SEQUENCE</scope>
</reference>
<sequence>MVLARTIAEHGILSPLVVQREGANVIDGGQRLRLIRESGPLREECEGQVPVVWVDCDNTEAMILHIQLNRGRGAMVAHKLSKLIKTFKRVMRMTDAEYSDLFNMKFDELELMLDGSIIKHRKVANHNYSRAWVPVEAPPGTTDSDLAMRHKVAIEKPPNPDR</sequence>
<dbReference type="EMBL" id="UINC01144523">
    <property type="protein sequence ID" value="SVD34092.1"/>
    <property type="molecule type" value="Genomic_DNA"/>
</dbReference>
<accession>A0A382UIX2</accession>
<organism evidence="1">
    <name type="scientific">marine metagenome</name>
    <dbReference type="NCBI Taxonomy" id="408172"/>
    <lineage>
        <taxon>unclassified sequences</taxon>
        <taxon>metagenomes</taxon>
        <taxon>ecological metagenomes</taxon>
    </lineage>
</organism>
<protein>
    <submittedName>
        <fullName evidence="1">Uncharacterized protein</fullName>
    </submittedName>
</protein>
<dbReference type="AlphaFoldDB" id="A0A382UIX2"/>
<proteinExistence type="predicted"/>
<dbReference type="SUPFAM" id="SSF110849">
    <property type="entry name" value="ParB/Sulfiredoxin"/>
    <property type="match status" value="1"/>
</dbReference>
<name>A0A382UIX2_9ZZZZ</name>
<dbReference type="InterPro" id="IPR036086">
    <property type="entry name" value="ParB/Sulfiredoxin_sf"/>
</dbReference>
<gene>
    <name evidence="1" type="ORF">METZ01_LOCUS386946</name>
</gene>
<evidence type="ECO:0000313" key="1">
    <source>
        <dbReference type="EMBL" id="SVD34092.1"/>
    </source>
</evidence>
<dbReference type="Gene3D" id="3.90.1530.10">
    <property type="entry name" value="Conserved hypothetical protein from pyrococcus furiosus pfu- 392566-001, ParB domain"/>
    <property type="match status" value="1"/>
</dbReference>